<sequence>MQVLRGYPHIETLVKIVTQGVEAQWSCTAPALRPPKESWVVPSRFKISHKKHSGRPRLGPLWRYAIRWPHREKKGSTHPLKSVQSTILNYPEGESTNSSFKSDSVPTLNYEPITKIARRIEYLPNDGDPSRNRIVKGDVRGAYQYHRTIATQVFRMVAFVKESNIWLIDLAAPFGWAESPSFYELDVGDRLHQAEVTWHHAMLAILRSPSINISKFTEWSSELVALISIPTDKMAKALQRARAMLSRRSATKTKLQKAFEVAPSRGNLRPHIKTVF</sequence>
<accession>A0A225V6J0</accession>
<dbReference type="Proteomes" id="UP000198211">
    <property type="component" value="Unassembled WGS sequence"/>
</dbReference>
<keyword evidence="2" id="KW-1185">Reference proteome</keyword>
<proteinExistence type="predicted"/>
<evidence type="ECO:0000313" key="1">
    <source>
        <dbReference type="EMBL" id="OWZ00965.1"/>
    </source>
</evidence>
<dbReference type="OrthoDB" id="446734at2759"/>
<protein>
    <submittedName>
        <fullName evidence="1">Uncharacterized protein</fullName>
    </submittedName>
</protein>
<comment type="caution">
    <text evidence="1">The sequence shown here is derived from an EMBL/GenBank/DDBJ whole genome shotgun (WGS) entry which is preliminary data.</text>
</comment>
<dbReference type="EMBL" id="NBNE01007198">
    <property type="protein sequence ID" value="OWZ00965.1"/>
    <property type="molecule type" value="Genomic_DNA"/>
</dbReference>
<reference evidence="2" key="1">
    <citation type="submission" date="2017-03" db="EMBL/GenBank/DDBJ databases">
        <title>Phytopthora megakarya and P. palmivora, two closely related causual agents of cacao black pod achieved similar genome size and gene model numbers by different mechanisms.</title>
        <authorList>
            <person name="Ali S."/>
            <person name="Shao J."/>
            <person name="Larry D.J."/>
            <person name="Kronmiller B."/>
            <person name="Shen D."/>
            <person name="Strem M.D."/>
            <person name="Melnick R.L."/>
            <person name="Guiltinan M.J."/>
            <person name="Tyler B.M."/>
            <person name="Meinhardt L.W."/>
            <person name="Bailey B.A."/>
        </authorList>
    </citation>
    <scope>NUCLEOTIDE SEQUENCE [LARGE SCALE GENOMIC DNA]</scope>
    <source>
        <strain evidence="2">zdho120</strain>
    </source>
</reference>
<organism evidence="1 2">
    <name type="scientific">Phytophthora megakarya</name>
    <dbReference type="NCBI Taxonomy" id="4795"/>
    <lineage>
        <taxon>Eukaryota</taxon>
        <taxon>Sar</taxon>
        <taxon>Stramenopiles</taxon>
        <taxon>Oomycota</taxon>
        <taxon>Peronosporomycetes</taxon>
        <taxon>Peronosporales</taxon>
        <taxon>Peronosporaceae</taxon>
        <taxon>Phytophthora</taxon>
    </lineage>
</organism>
<name>A0A225V6J0_9STRA</name>
<evidence type="ECO:0000313" key="2">
    <source>
        <dbReference type="Proteomes" id="UP000198211"/>
    </source>
</evidence>
<dbReference type="AlphaFoldDB" id="A0A225V6J0"/>
<gene>
    <name evidence="1" type="ORF">PHMEG_00027735</name>
</gene>